<evidence type="ECO:0000256" key="2">
    <source>
        <dbReference type="ARBA" id="ARBA00022450"/>
    </source>
</evidence>
<keyword evidence="5" id="KW-0456">Lyase</keyword>
<keyword evidence="6" id="KW-1185">Reference proteome</keyword>
<dbReference type="GO" id="GO:0016829">
    <property type="term" value="F:lyase activity"/>
    <property type="evidence" value="ECO:0007669"/>
    <property type="project" value="UniProtKB-KW"/>
</dbReference>
<accession>A0A841CTI5</accession>
<dbReference type="InterPro" id="IPR036736">
    <property type="entry name" value="ACP-like_sf"/>
</dbReference>
<evidence type="ECO:0000313" key="5">
    <source>
        <dbReference type="EMBL" id="MBB5960609.1"/>
    </source>
</evidence>
<name>A0A841CTI5_9PSEU</name>
<evidence type="ECO:0000256" key="3">
    <source>
        <dbReference type="ARBA" id="ARBA00022553"/>
    </source>
</evidence>
<dbReference type="Pfam" id="PF00550">
    <property type="entry name" value="PP-binding"/>
    <property type="match status" value="1"/>
</dbReference>
<evidence type="ECO:0000256" key="1">
    <source>
        <dbReference type="ARBA" id="ARBA00004924"/>
    </source>
</evidence>
<keyword evidence="3" id="KW-0597">Phosphoprotein</keyword>
<dbReference type="Gene3D" id="1.10.1200.10">
    <property type="entry name" value="ACP-like"/>
    <property type="match status" value="1"/>
</dbReference>
<keyword evidence="2" id="KW-0596">Phosphopantetheine</keyword>
<sequence>MNTESRDRVRERIAAQLDIPPEVIADDDNLLDHGLDSVRVMALVESWRADGARVSFADLAESPTVRAWTDLLTR</sequence>
<keyword evidence="5" id="KW-0378">Hydrolase</keyword>
<protein>
    <submittedName>
        <fullName evidence="5">Bifunctional isochorismate lyase/aryl carrier protein</fullName>
        <ecNumber evidence="5">3.3.2.1</ecNumber>
    </submittedName>
</protein>
<dbReference type="EC" id="3.3.2.1" evidence="5"/>
<comment type="pathway">
    <text evidence="1">Siderophore biosynthesis.</text>
</comment>
<proteinExistence type="predicted"/>
<comment type="caution">
    <text evidence="5">The sequence shown here is derived from an EMBL/GenBank/DDBJ whole genome shotgun (WGS) entry which is preliminary data.</text>
</comment>
<dbReference type="SUPFAM" id="SSF47336">
    <property type="entry name" value="ACP-like"/>
    <property type="match status" value="1"/>
</dbReference>
<dbReference type="EMBL" id="JACHJN010000018">
    <property type="protein sequence ID" value="MBB5960609.1"/>
    <property type="molecule type" value="Genomic_DNA"/>
</dbReference>
<evidence type="ECO:0000313" key="6">
    <source>
        <dbReference type="Proteomes" id="UP000547510"/>
    </source>
</evidence>
<dbReference type="InterPro" id="IPR009081">
    <property type="entry name" value="PP-bd_ACP"/>
</dbReference>
<dbReference type="GO" id="GO:0008908">
    <property type="term" value="F:isochorismatase activity"/>
    <property type="evidence" value="ECO:0007669"/>
    <property type="project" value="UniProtKB-EC"/>
</dbReference>
<dbReference type="AlphaFoldDB" id="A0A841CTI5"/>
<dbReference type="PROSITE" id="PS50075">
    <property type="entry name" value="CARRIER"/>
    <property type="match status" value="1"/>
</dbReference>
<organism evidence="5 6">
    <name type="scientific">Saccharothrix tamanrassetensis</name>
    <dbReference type="NCBI Taxonomy" id="1051531"/>
    <lineage>
        <taxon>Bacteria</taxon>
        <taxon>Bacillati</taxon>
        <taxon>Actinomycetota</taxon>
        <taxon>Actinomycetes</taxon>
        <taxon>Pseudonocardiales</taxon>
        <taxon>Pseudonocardiaceae</taxon>
        <taxon>Saccharothrix</taxon>
    </lineage>
</organism>
<dbReference type="Proteomes" id="UP000547510">
    <property type="component" value="Unassembled WGS sequence"/>
</dbReference>
<dbReference type="RefSeq" id="WP_246441212.1">
    <property type="nucleotide sequence ID" value="NZ_JACHJN010000018.1"/>
</dbReference>
<dbReference type="FunFam" id="1.10.1200.10:FF:000021">
    <property type="entry name" value="Isochorismatase"/>
    <property type="match status" value="1"/>
</dbReference>
<evidence type="ECO:0000259" key="4">
    <source>
        <dbReference type="PROSITE" id="PS50075"/>
    </source>
</evidence>
<feature type="domain" description="Carrier" evidence="4">
    <location>
        <begin position="3"/>
        <end position="74"/>
    </location>
</feature>
<reference evidence="5 6" key="1">
    <citation type="submission" date="2020-08" db="EMBL/GenBank/DDBJ databases">
        <title>Genomic Encyclopedia of Type Strains, Phase III (KMG-III): the genomes of soil and plant-associated and newly described type strains.</title>
        <authorList>
            <person name="Whitman W."/>
        </authorList>
    </citation>
    <scope>NUCLEOTIDE SEQUENCE [LARGE SCALE GENOMIC DNA]</scope>
    <source>
        <strain evidence="5 6">CECT 8640</strain>
    </source>
</reference>
<gene>
    <name evidence="5" type="ORF">FHS29_007237</name>
</gene>